<keyword evidence="6" id="KW-0413">Isomerase</keyword>
<reference evidence="10 11" key="1">
    <citation type="journal article" date="2017" name="Antonie Van Leeuwenhoek">
        <title>Rhizobium rhizosphaerae sp. nov., a novel species isolated from rice rhizosphere.</title>
        <authorList>
            <person name="Zhao J.J."/>
            <person name="Zhang J."/>
            <person name="Zhang R.J."/>
            <person name="Zhang C.W."/>
            <person name="Yin H.Q."/>
            <person name="Zhang X.X."/>
        </authorList>
    </citation>
    <scope>NUCLEOTIDE SEQUENCE [LARGE SCALE GENOMIC DNA]</scope>
    <source>
        <strain evidence="10 11">E3</strain>
    </source>
</reference>
<comment type="pathway">
    <text evidence="3 8">Cofactor biosynthesis; tetrahydrofolate biosynthesis; 2-amino-4-hydroxy-6-hydroxymethyl-7,8-dihydropteridine diphosphate from 7,8-dihydroneopterin triphosphate: step 3/4.</text>
</comment>
<dbReference type="EMBL" id="BAEN01000055">
    <property type="protein sequence ID" value="GAC15391.1"/>
    <property type="molecule type" value="Genomic_DNA"/>
</dbReference>
<evidence type="ECO:0000256" key="3">
    <source>
        <dbReference type="ARBA" id="ARBA00005013"/>
    </source>
</evidence>
<dbReference type="PANTHER" id="PTHR42844">
    <property type="entry name" value="DIHYDRONEOPTERIN ALDOLASE 1-RELATED"/>
    <property type="match status" value="1"/>
</dbReference>
<dbReference type="Pfam" id="PF02152">
    <property type="entry name" value="FolB"/>
    <property type="match status" value="1"/>
</dbReference>
<evidence type="ECO:0000256" key="8">
    <source>
        <dbReference type="RuleBase" id="RU362079"/>
    </source>
</evidence>
<dbReference type="InterPro" id="IPR006156">
    <property type="entry name" value="Dihydroneopterin_aldolase"/>
</dbReference>
<protein>
    <recommendedName>
        <fullName evidence="8">7,8-dihydroneopterin aldolase</fullName>
        <ecNumber evidence="8">4.1.2.25</ecNumber>
    </recommendedName>
</protein>
<dbReference type="AlphaFoldDB" id="K6XUQ6"/>
<evidence type="ECO:0000256" key="5">
    <source>
        <dbReference type="ARBA" id="ARBA00022909"/>
    </source>
</evidence>
<comment type="similarity">
    <text evidence="4 8">Belongs to the DHNA family.</text>
</comment>
<dbReference type="Gene3D" id="3.30.1130.10">
    <property type="match status" value="1"/>
</dbReference>
<dbReference type="GO" id="GO:0016853">
    <property type="term" value="F:isomerase activity"/>
    <property type="evidence" value="ECO:0007669"/>
    <property type="project" value="UniProtKB-KW"/>
</dbReference>
<dbReference type="STRING" id="1127673.GLIP_2770"/>
<dbReference type="InterPro" id="IPR043133">
    <property type="entry name" value="GTP-CH-I_C/QueF"/>
</dbReference>
<dbReference type="FunFam" id="3.30.1130.10:FF:000002">
    <property type="entry name" value="7,8-dihydroneopterin aldolase"/>
    <property type="match status" value="1"/>
</dbReference>
<evidence type="ECO:0000256" key="4">
    <source>
        <dbReference type="ARBA" id="ARBA00005708"/>
    </source>
</evidence>
<dbReference type="GO" id="GO:0005737">
    <property type="term" value="C:cytoplasm"/>
    <property type="evidence" value="ECO:0007669"/>
    <property type="project" value="TreeGrafter"/>
</dbReference>
<dbReference type="NCBIfam" id="TIGR00525">
    <property type="entry name" value="folB"/>
    <property type="match status" value="1"/>
</dbReference>
<comment type="catalytic activity">
    <reaction evidence="1">
        <text>7,8-dihydroneopterin = 7,8-dihydromonapterin</text>
        <dbReference type="Rhea" id="RHEA:45328"/>
        <dbReference type="ChEBI" id="CHEBI:17001"/>
        <dbReference type="ChEBI" id="CHEBI:71175"/>
        <dbReference type="EC" id="5.1.99.8"/>
    </reaction>
</comment>
<evidence type="ECO:0000256" key="2">
    <source>
        <dbReference type="ARBA" id="ARBA00001353"/>
    </source>
</evidence>
<keyword evidence="11" id="KW-1185">Reference proteome</keyword>
<evidence type="ECO:0000313" key="10">
    <source>
        <dbReference type="EMBL" id="GAC15391.1"/>
    </source>
</evidence>
<dbReference type="eggNOG" id="COG1539">
    <property type="taxonomic scope" value="Bacteria"/>
</dbReference>
<dbReference type="NCBIfam" id="TIGR00526">
    <property type="entry name" value="folB_dom"/>
    <property type="match status" value="1"/>
</dbReference>
<gene>
    <name evidence="10" type="primary">folB</name>
    <name evidence="10" type="ORF">GLIP_2770</name>
</gene>
<feature type="domain" description="Dihydroneopterin aldolase/epimerase" evidence="9">
    <location>
        <begin position="4"/>
        <end position="114"/>
    </location>
</feature>
<sequence>MDKIIIQGLEVKSLIGVYDWERKAKQALLIDIELNVDLSVAAKSDNVSDTIDYAALALAVEEIANNSEFQLLEALASHIIEHLLSYQGVENAKLAITKPNILPNAVAVTVELSRESN</sequence>
<proteinExistence type="inferred from homology"/>
<dbReference type="InterPro" id="IPR006157">
    <property type="entry name" value="FolB_dom"/>
</dbReference>
<dbReference type="EC" id="4.1.2.25" evidence="8"/>
<dbReference type="CDD" id="cd00534">
    <property type="entry name" value="DHNA_DHNTPE"/>
    <property type="match status" value="1"/>
</dbReference>
<comment type="function">
    <text evidence="8">Catalyzes the conversion of 7,8-dihydroneopterin to 6-hydroxymethyl-7,8-dihydropterin.</text>
</comment>
<keyword evidence="5 8" id="KW-0289">Folate biosynthesis</keyword>
<dbReference type="GO" id="GO:0046654">
    <property type="term" value="P:tetrahydrofolate biosynthetic process"/>
    <property type="evidence" value="ECO:0007669"/>
    <property type="project" value="UniProtKB-UniRule"/>
</dbReference>
<evidence type="ECO:0000256" key="6">
    <source>
        <dbReference type="ARBA" id="ARBA00023235"/>
    </source>
</evidence>
<keyword evidence="7 8" id="KW-0456">Lyase</keyword>
<evidence type="ECO:0000256" key="1">
    <source>
        <dbReference type="ARBA" id="ARBA00000693"/>
    </source>
</evidence>
<evidence type="ECO:0000256" key="7">
    <source>
        <dbReference type="ARBA" id="ARBA00023239"/>
    </source>
</evidence>
<dbReference type="Proteomes" id="UP000006334">
    <property type="component" value="Unassembled WGS sequence"/>
</dbReference>
<dbReference type="GO" id="GO:0004150">
    <property type="term" value="F:dihydroneopterin aldolase activity"/>
    <property type="evidence" value="ECO:0007669"/>
    <property type="project" value="UniProtKB-UniRule"/>
</dbReference>
<dbReference type="SUPFAM" id="SSF55620">
    <property type="entry name" value="Tetrahydrobiopterin biosynthesis enzymes-like"/>
    <property type="match status" value="1"/>
</dbReference>
<evidence type="ECO:0000259" key="9">
    <source>
        <dbReference type="SMART" id="SM00905"/>
    </source>
</evidence>
<comment type="catalytic activity">
    <reaction evidence="2 8">
        <text>7,8-dihydroneopterin = 6-hydroxymethyl-7,8-dihydropterin + glycolaldehyde</text>
        <dbReference type="Rhea" id="RHEA:10540"/>
        <dbReference type="ChEBI" id="CHEBI:17001"/>
        <dbReference type="ChEBI" id="CHEBI:17071"/>
        <dbReference type="ChEBI" id="CHEBI:44841"/>
        <dbReference type="EC" id="4.1.2.25"/>
    </reaction>
</comment>
<evidence type="ECO:0000313" key="11">
    <source>
        <dbReference type="Proteomes" id="UP000006334"/>
    </source>
</evidence>
<dbReference type="SMART" id="SM00905">
    <property type="entry name" value="FolB"/>
    <property type="match status" value="1"/>
</dbReference>
<dbReference type="UniPathway" id="UPA00077">
    <property type="reaction ID" value="UER00154"/>
</dbReference>
<organism evidence="10 11">
    <name type="scientific">Aliiglaciecola lipolytica E3</name>
    <dbReference type="NCBI Taxonomy" id="1127673"/>
    <lineage>
        <taxon>Bacteria</taxon>
        <taxon>Pseudomonadati</taxon>
        <taxon>Pseudomonadota</taxon>
        <taxon>Gammaproteobacteria</taxon>
        <taxon>Alteromonadales</taxon>
        <taxon>Alteromonadaceae</taxon>
        <taxon>Aliiglaciecola</taxon>
    </lineage>
</organism>
<dbReference type="RefSeq" id="WP_008845196.1">
    <property type="nucleotide sequence ID" value="NZ_BAEN01000055.1"/>
</dbReference>
<dbReference type="PANTHER" id="PTHR42844:SF1">
    <property type="entry name" value="DIHYDRONEOPTERIN ALDOLASE 1-RELATED"/>
    <property type="match status" value="1"/>
</dbReference>
<comment type="caution">
    <text evidence="10">The sequence shown here is derived from an EMBL/GenBank/DDBJ whole genome shotgun (WGS) entry which is preliminary data.</text>
</comment>
<dbReference type="GO" id="GO:0046656">
    <property type="term" value="P:folic acid biosynthetic process"/>
    <property type="evidence" value="ECO:0007669"/>
    <property type="project" value="UniProtKB-UniRule"/>
</dbReference>
<accession>K6XUQ6</accession>
<name>K6XUQ6_9ALTE</name>